<evidence type="ECO:0008006" key="4">
    <source>
        <dbReference type="Google" id="ProtNLM"/>
    </source>
</evidence>
<feature type="region of interest" description="Disordered" evidence="1">
    <location>
        <begin position="638"/>
        <end position="658"/>
    </location>
</feature>
<organism evidence="2 3">
    <name type="scientific">Amycolatopsis keratiniphila subsp. keratiniphila</name>
    <dbReference type="NCBI Taxonomy" id="227715"/>
    <lineage>
        <taxon>Bacteria</taxon>
        <taxon>Bacillati</taxon>
        <taxon>Actinomycetota</taxon>
        <taxon>Actinomycetes</taxon>
        <taxon>Pseudonocardiales</taxon>
        <taxon>Pseudonocardiaceae</taxon>
        <taxon>Amycolatopsis</taxon>
        <taxon>Amycolatopsis japonica group</taxon>
    </lineage>
</organism>
<dbReference type="OrthoDB" id="3676830at2"/>
<dbReference type="EMBL" id="LQMT02000006">
    <property type="protein sequence ID" value="ONF73942.1"/>
    <property type="molecule type" value="Genomic_DNA"/>
</dbReference>
<evidence type="ECO:0000313" key="2">
    <source>
        <dbReference type="EMBL" id="ONF73942.1"/>
    </source>
</evidence>
<dbReference type="Gene3D" id="3.40.50.300">
    <property type="entry name" value="P-loop containing nucleotide triphosphate hydrolases"/>
    <property type="match status" value="1"/>
</dbReference>
<sequence length="770" mass="84510">MEENVVVSFEQARQARGHGQPYAEGATAPAMTTDQPGLVGQVADYPQQPEHPGQVPHTSAYNWQQPGPETGPQQVHQPYGYPNQAYYQQEQQYPPYGYPHPGYVHAQSERLDRPEETPIPGMEVVPAPRRFQRPRRRAPLAVNGQINGAELVRRADRREARRRQARTAGGWLRVRLWWTVRGLGATVRAVYRIVWQPDMPELIRGMKETDPAKARAARKELRRERARAVAGLCLVGAASYGAVEFWGDDLVEALPWWSYPAAAAVVVPLLAIAGRVEQEETEEEVQTAEMPAGLELSSSDSGVKATLKEAFADLKLRAKVHDVQRDPAGWGWTVVVAVLEKITEGKLEDLERFLNTPVGGLVLSPENRAARVRTLRIVMADLLATPSAAPRRPPLSLSVRQPVELATRFDGGRLALALFARHILLIGRTRSGKSNALHDILDALTAAGDVVVDGLDLSAGPDVRTWEPVLRKYVGGQDYVAAERLLTDAKTLIEDRTAQLGARDWNPETDGPAHAVVIDEYGLVAAIPRLRLLVEYVVTYGAKAGVFAILANQRKVKEMMGSALIGSQVHIKIYLGMSDEDAEALPKSLREQGVRPQHFRQAADNDPGDAGKAFVLGVEPLPVLVRFDRTTREEAAQRAAERAATRPQLRERDQQILRRNETEGVPALLLATREAVLSASSAAGREQARASGEEIVRYLGERGHAVDKNGLTRALREASGGLIAKSRDTNLAPGSNPKGFYLEDLDNAIRALQERARQQAEAQTTGGVHA</sequence>
<name>A0A1W2M212_9PSEU</name>
<accession>A0A1W2M212</accession>
<proteinExistence type="predicted"/>
<dbReference type="InterPro" id="IPR027417">
    <property type="entry name" value="P-loop_NTPase"/>
</dbReference>
<reference evidence="2 3" key="1">
    <citation type="submission" date="2016-12" db="EMBL/GenBank/DDBJ databases">
        <title>Amycolatopsis keratiniphila subsp. keratiniphila genome sequencing and assembly.</title>
        <authorList>
            <person name="Mayilraj S."/>
            <person name="Kaur N."/>
        </authorList>
    </citation>
    <scope>NUCLEOTIDE SEQUENCE [LARGE SCALE GENOMIC DNA]</scope>
    <source>
        <strain evidence="2 3">DSM 44409</strain>
    </source>
</reference>
<dbReference type="Proteomes" id="UP000076660">
    <property type="component" value="Unassembled WGS sequence"/>
</dbReference>
<feature type="compositionally biased region" description="Polar residues" evidence="1">
    <location>
        <begin position="56"/>
        <end position="76"/>
    </location>
</feature>
<dbReference type="AlphaFoldDB" id="A0A1W2M212"/>
<comment type="caution">
    <text evidence="2">The sequence shown here is derived from an EMBL/GenBank/DDBJ whole genome shotgun (WGS) entry which is preliminary data.</text>
</comment>
<evidence type="ECO:0000313" key="3">
    <source>
        <dbReference type="Proteomes" id="UP000076660"/>
    </source>
</evidence>
<feature type="region of interest" description="Disordered" evidence="1">
    <location>
        <begin position="1"/>
        <end position="76"/>
    </location>
</feature>
<dbReference type="RefSeq" id="WP_063276393.1">
    <property type="nucleotide sequence ID" value="NZ_LQMT02000006.1"/>
</dbReference>
<evidence type="ECO:0000256" key="1">
    <source>
        <dbReference type="SAM" id="MobiDB-lite"/>
    </source>
</evidence>
<protein>
    <recommendedName>
        <fullName evidence="4">FtsK domain-containing protein</fullName>
    </recommendedName>
</protein>
<dbReference type="SUPFAM" id="SSF52540">
    <property type="entry name" value="P-loop containing nucleoside triphosphate hydrolases"/>
    <property type="match status" value="1"/>
</dbReference>
<gene>
    <name evidence="2" type="ORF">AVR91_0204215</name>
</gene>